<comment type="similarity">
    <text evidence="1 4">Belongs to the tRNA nucleotidyltransferase/poly(A) polymerase family.</text>
</comment>
<evidence type="ECO:0000256" key="4">
    <source>
        <dbReference type="RuleBase" id="RU003953"/>
    </source>
</evidence>
<dbReference type="CDD" id="cd05398">
    <property type="entry name" value="NT_ClassII-CCAase"/>
    <property type="match status" value="1"/>
</dbReference>
<dbReference type="PANTHER" id="PTHR13734">
    <property type="entry name" value="TRNA-NUCLEOTIDYLTRANSFERASE"/>
    <property type="match status" value="1"/>
</dbReference>
<organism evidence="6 7">
    <name type="scientific">Psilocybe cyanescens</name>
    <dbReference type="NCBI Taxonomy" id="93625"/>
    <lineage>
        <taxon>Eukaryota</taxon>
        <taxon>Fungi</taxon>
        <taxon>Dikarya</taxon>
        <taxon>Basidiomycota</taxon>
        <taxon>Agaricomycotina</taxon>
        <taxon>Agaricomycetes</taxon>
        <taxon>Agaricomycetidae</taxon>
        <taxon>Agaricales</taxon>
        <taxon>Agaricineae</taxon>
        <taxon>Strophariaceae</taxon>
        <taxon>Psilocybe</taxon>
    </lineage>
</organism>
<evidence type="ECO:0000313" key="6">
    <source>
        <dbReference type="EMBL" id="PPQ67377.1"/>
    </source>
</evidence>
<dbReference type="STRING" id="93625.A0A409VMB6"/>
<name>A0A409VMB6_PSICY</name>
<dbReference type="EMBL" id="NHYD01003974">
    <property type="protein sequence ID" value="PPQ67377.1"/>
    <property type="molecule type" value="Genomic_DNA"/>
</dbReference>
<gene>
    <name evidence="6" type="ORF">CVT25_005956</name>
</gene>
<keyword evidence="2 4" id="KW-0808">Transferase</keyword>
<protein>
    <recommendedName>
        <fullName evidence="5">Poly A polymerase head domain-containing protein</fullName>
    </recommendedName>
</protein>
<dbReference type="SUPFAM" id="SSF81301">
    <property type="entry name" value="Nucleotidyltransferase"/>
    <property type="match status" value="1"/>
</dbReference>
<sequence length="561" mass="62766">MSLCTPSLQRVPAPEKLQIELTGVESNICDLLRDCSAFLHHEKGLKTTCRIAGGWVRDKLLGLQSNDMDVALSDMMGLAFAEHLREFANSKGVKLGTITKIEQNPDQSKHLETATMKMFGLDIDLVNLRSEEYAVGSRIPTGVAFGTPLEDALRRDITINALFYNVETRMVEDFTEKGLNDLRDGIIRTPLPPMDTFQDDPLRVLRCIRFASRFGFDVVPEIKEAVRDRSVQEALINKVARERVGDEVGKMIKVDFGLGRDPLHSARLVYELALYHSIFSVVPSEAKFAVPDILSKEDYPSDALGSATILNSLLLPEETLRIRVHPALLSVIKDDPSSKARILLATLLTPYMGLTYKDGKNKIHPIVASVIRDSLKLGTQNHFLDGIPTLFSSIPVIREHMDNHLRQPLSRVKLGLLLRHKSVHNPITGNNWTTSFLFSLVVQLRPLYDVHNDIFNVDAASKIISGYNTFFDIIFDLGLQNDVDSKPLLNGREIGAIFGVTKTGPWIGKALEDVVEWQLGHPTSSKDDCLQWLKIRGPDLYITKTDGDEKSKIPSKRLRTK</sequence>
<dbReference type="InterPro" id="IPR002646">
    <property type="entry name" value="PolA_pol_head_dom"/>
</dbReference>
<keyword evidence="3 4" id="KW-0694">RNA-binding</keyword>
<keyword evidence="7" id="KW-1185">Reference proteome</keyword>
<dbReference type="Gene3D" id="1.10.3090.10">
    <property type="entry name" value="cca-adding enzyme, domain 2"/>
    <property type="match status" value="1"/>
</dbReference>
<dbReference type="Gene3D" id="3.30.460.10">
    <property type="entry name" value="Beta Polymerase, domain 2"/>
    <property type="match status" value="1"/>
</dbReference>
<accession>A0A409VMB6</accession>
<evidence type="ECO:0000259" key="5">
    <source>
        <dbReference type="Pfam" id="PF01743"/>
    </source>
</evidence>
<dbReference type="InterPro" id="IPR043519">
    <property type="entry name" value="NT_sf"/>
</dbReference>
<comment type="caution">
    <text evidence="6">The sequence shown here is derived from an EMBL/GenBank/DDBJ whole genome shotgun (WGS) entry which is preliminary data.</text>
</comment>
<evidence type="ECO:0000256" key="2">
    <source>
        <dbReference type="ARBA" id="ARBA00022679"/>
    </source>
</evidence>
<dbReference type="GO" id="GO:0052927">
    <property type="term" value="F:CC tRNA cytidylyltransferase activity"/>
    <property type="evidence" value="ECO:0007669"/>
    <property type="project" value="TreeGrafter"/>
</dbReference>
<dbReference type="Proteomes" id="UP000283269">
    <property type="component" value="Unassembled WGS sequence"/>
</dbReference>
<dbReference type="GO" id="GO:0001680">
    <property type="term" value="P:tRNA 3'-terminal CCA addition"/>
    <property type="evidence" value="ECO:0007669"/>
    <property type="project" value="UniProtKB-ARBA"/>
</dbReference>
<dbReference type="FunCoup" id="A0A409VMB6">
    <property type="interactions" value="577"/>
</dbReference>
<dbReference type="OrthoDB" id="445712at2759"/>
<evidence type="ECO:0000256" key="3">
    <source>
        <dbReference type="ARBA" id="ARBA00022884"/>
    </source>
</evidence>
<dbReference type="Pfam" id="PF01743">
    <property type="entry name" value="PolyA_pol"/>
    <property type="match status" value="1"/>
</dbReference>
<dbReference type="FunFam" id="3.30.460.10:FF:000019">
    <property type="entry name" value="tRNA nucleotidyltransferase cca2"/>
    <property type="match status" value="1"/>
</dbReference>
<dbReference type="PANTHER" id="PTHR13734:SF5">
    <property type="entry name" value="CCA TRNA NUCLEOTIDYLTRANSFERASE, MITOCHONDRIAL"/>
    <property type="match status" value="1"/>
</dbReference>
<dbReference type="GO" id="GO:0052929">
    <property type="term" value="F:ATP:3'-cytidine-cytidine-tRNA adenylyltransferase activity"/>
    <property type="evidence" value="ECO:0007669"/>
    <property type="project" value="TreeGrafter"/>
</dbReference>
<evidence type="ECO:0000313" key="7">
    <source>
        <dbReference type="Proteomes" id="UP000283269"/>
    </source>
</evidence>
<dbReference type="GO" id="GO:0005739">
    <property type="term" value="C:mitochondrion"/>
    <property type="evidence" value="ECO:0007669"/>
    <property type="project" value="UniProtKB-ARBA"/>
</dbReference>
<dbReference type="InParanoid" id="A0A409VMB6"/>
<dbReference type="SUPFAM" id="SSF81891">
    <property type="entry name" value="Poly A polymerase C-terminal region-like"/>
    <property type="match status" value="1"/>
</dbReference>
<feature type="domain" description="Poly A polymerase head" evidence="5">
    <location>
        <begin position="49"/>
        <end position="188"/>
    </location>
</feature>
<dbReference type="GO" id="GO:0003723">
    <property type="term" value="F:RNA binding"/>
    <property type="evidence" value="ECO:0007669"/>
    <property type="project" value="UniProtKB-KW"/>
</dbReference>
<reference evidence="6 7" key="1">
    <citation type="journal article" date="2018" name="Evol. Lett.">
        <title>Horizontal gene cluster transfer increased hallucinogenic mushroom diversity.</title>
        <authorList>
            <person name="Reynolds H.T."/>
            <person name="Vijayakumar V."/>
            <person name="Gluck-Thaler E."/>
            <person name="Korotkin H.B."/>
            <person name="Matheny P.B."/>
            <person name="Slot J.C."/>
        </authorList>
    </citation>
    <scope>NUCLEOTIDE SEQUENCE [LARGE SCALE GENOMIC DNA]</scope>
    <source>
        <strain evidence="6 7">2631</strain>
    </source>
</reference>
<evidence type="ECO:0000256" key="1">
    <source>
        <dbReference type="ARBA" id="ARBA00007265"/>
    </source>
</evidence>
<proteinExistence type="inferred from homology"/>
<dbReference type="AlphaFoldDB" id="A0A409VMB6"/>